<evidence type="ECO:0000313" key="4">
    <source>
        <dbReference type="Proteomes" id="UP001196413"/>
    </source>
</evidence>
<dbReference type="EMBL" id="JAHQIW010000375">
    <property type="protein sequence ID" value="KAJ1347737.1"/>
    <property type="molecule type" value="Genomic_DNA"/>
</dbReference>
<evidence type="ECO:0000256" key="1">
    <source>
        <dbReference type="ARBA" id="ARBA00022801"/>
    </source>
</evidence>
<dbReference type="Proteomes" id="UP001196413">
    <property type="component" value="Unassembled WGS sequence"/>
</dbReference>
<evidence type="ECO:0008006" key="5">
    <source>
        <dbReference type="Google" id="ProtNLM"/>
    </source>
</evidence>
<proteinExistence type="predicted"/>
<dbReference type="PANTHER" id="PTHR12187:SF11">
    <property type="entry name" value="PHOSPHATIDYLINOSITOL-3,4-BISPHOSPHATE 4-PHOSPHATASE"/>
    <property type="match status" value="1"/>
</dbReference>
<accession>A0AAD5MEU5</accession>
<protein>
    <recommendedName>
        <fullName evidence="5">PH domain-containing protein</fullName>
    </recommendedName>
</protein>
<sequence>MEEDNAHDMFKWLSSLATVNQQPISATFQEQTYSAELALHGNLLCCVSTNDAKVPLLFVIEGVTLQKYETTDSSFACILTFPDCHDNLILHFDSEKLRETWMVKIATCSHQMARAELDDMAYRFYTMGTKQDSDVKNSSFHEFYLANPHKISHNFAIYQQNNLPSRRVSFEEIMSESKLSIVLPLELVKLYKKWITEFSCLLESKQNQWPDFVISVLHDVLREVRENSETLEQCREFLENYSGPPFRKSTEKHRVAFAPVPTNLHVHQYTIDNRATREVLSCGTAAALPLRFQSGGLTRLSTLLGTDRAYQDFPFWSKRQILMDLKRYLGLLNHRLDVEWNGANFSGRYKVMFRIVIRTTKGV</sequence>
<gene>
    <name evidence="3" type="ORF">KIN20_002879</name>
</gene>
<keyword evidence="1" id="KW-0378">Hydrolase</keyword>
<dbReference type="GO" id="GO:0005737">
    <property type="term" value="C:cytoplasm"/>
    <property type="evidence" value="ECO:0007669"/>
    <property type="project" value="TreeGrafter"/>
</dbReference>
<dbReference type="AlphaFoldDB" id="A0AAD5MEU5"/>
<keyword evidence="2" id="KW-0443">Lipid metabolism</keyword>
<dbReference type="InterPro" id="IPR039034">
    <property type="entry name" value="INPP4"/>
</dbReference>
<name>A0AAD5MEU5_PARTN</name>
<organism evidence="3 4">
    <name type="scientific">Parelaphostrongylus tenuis</name>
    <name type="common">Meningeal worm</name>
    <dbReference type="NCBI Taxonomy" id="148309"/>
    <lineage>
        <taxon>Eukaryota</taxon>
        <taxon>Metazoa</taxon>
        <taxon>Ecdysozoa</taxon>
        <taxon>Nematoda</taxon>
        <taxon>Chromadorea</taxon>
        <taxon>Rhabditida</taxon>
        <taxon>Rhabditina</taxon>
        <taxon>Rhabditomorpha</taxon>
        <taxon>Strongyloidea</taxon>
        <taxon>Metastrongylidae</taxon>
        <taxon>Parelaphostrongylus</taxon>
    </lineage>
</organism>
<dbReference type="PANTHER" id="PTHR12187">
    <property type="entry name" value="AGAP000124-PA"/>
    <property type="match status" value="1"/>
</dbReference>
<keyword evidence="4" id="KW-1185">Reference proteome</keyword>
<evidence type="ECO:0000256" key="2">
    <source>
        <dbReference type="ARBA" id="ARBA00023098"/>
    </source>
</evidence>
<dbReference type="GO" id="GO:0016316">
    <property type="term" value="F:phosphatidylinositol-3,4-bisphosphate 4-phosphatase activity"/>
    <property type="evidence" value="ECO:0007669"/>
    <property type="project" value="InterPro"/>
</dbReference>
<reference evidence="3" key="1">
    <citation type="submission" date="2021-06" db="EMBL/GenBank/DDBJ databases">
        <title>Parelaphostrongylus tenuis whole genome reference sequence.</title>
        <authorList>
            <person name="Garwood T.J."/>
            <person name="Larsen P.A."/>
            <person name="Fountain-Jones N.M."/>
            <person name="Garbe J.R."/>
            <person name="Macchietto M.G."/>
            <person name="Kania S.A."/>
            <person name="Gerhold R.W."/>
            <person name="Richards J.E."/>
            <person name="Wolf T.M."/>
        </authorList>
    </citation>
    <scope>NUCLEOTIDE SEQUENCE</scope>
    <source>
        <strain evidence="3">MNPRO001-30</strain>
        <tissue evidence="3">Meninges</tissue>
    </source>
</reference>
<comment type="caution">
    <text evidence="3">The sequence shown here is derived from an EMBL/GenBank/DDBJ whole genome shotgun (WGS) entry which is preliminary data.</text>
</comment>
<evidence type="ECO:0000313" key="3">
    <source>
        <dbReference type="EMBL" id="KAJ1347737.1"/>
    </source>
</evidence>